<dbReference type="PANTHER" id="PTHR30086">
    <property type="entry name" value="ARGININE EXPORTER PROTEIN ARGO"/>
    <property type="match status" value="1"/>
</dbReference>
<proteinExistence type="predicted"/>
<evidence type="ECO:0000313" key="8">
    <source>
        <dbReference type="Proteomes" id="UP000295416"/>
    </source>
</evidence>
<dbReference type="InterPro" id="IPR001123">
    <property type="entry name" value="LeuE-type"/>
</dbReference>
<gene>
    <name evidence="7" type="ORF">EV207_1101</name>
</gene>
<dbReference type="AlphaFoldDB" id="A0A4R2P5X8"/>
<dbReference type="Pfam" id="PF01810">
    <property type="entry name" value="LysE"/>
    <property type="match status" value="1"/>
</dbReference>
<organism evidence="7 8">
    <name type="scientific">Scopulibacillus darangshiensis</name>
    <dbReference type="NCBI Taxonomy" id="442528"/>
    <lineage>
        <taxon>Bacteria</taxon>
        <taxon>Bacillati</taxon>
        <taxon>Bacillota</taxon>
        <taxon>Bacilli</taxon>
        <taxon>Bacillales</taxon>
        <taxon>Sporolactobacillaceae</taxon>
        <taxon>Scopulibacillus</taxon>
    </lineage>
</organism>
<evidence type="ECO:0000256" key="5">
    <source>
        <dbReference type="ARBA" id="ARBA00023136"/>
    </source>
</evidence>
<comment type="caution">
    <text evidence="7">The sequence shown here is derived from an EMBL/GenBank/DDBJ whole genome shotgun (WGS) entry which is preliminary data.</text>
</comment>
<keyword evidence="3 6" id="KW-0812">Transmembrane</keyword>
<name>A0A4R2P5X8_9BACL</name>
<evidence type="ECO:0000256" key="6">
    <source>
        <dbReference type="SAM" id="Phobius"/>
    </source>
</evidence>
<dbReference type="GO" id="GO:0005886">
    <property type="term" value="C:plasma membrane"/>
    <property type="evidence" value="ECO:0007669"/>
    <property type="project" value="UniProtKB-SubCell"/>
</dbReference>
<reference evidence="7 8" key="1">
    <citation type="submission" date="2019-03" db="EMBL/GenBank/DDBJ databases">
        <title>Genomic Encyclopedia of Type Strains, Phase IV (KMG-IV): sequencing the most valuable type-strain genomes for metagenomic binning, comparative biology and taxonomic classification.</title>
        <authorList>
            <person name="Goeker M."/>
        </authorList>
    </citation>
    <scope>NUCLEOTIDE SEQUENCE [LARGE SCALE GENOMIC DNA]</scope>
    <source>
        <strain evidence="7 8">DSM 19377</strain>
    </source>
</reference>
<dbReference type="GO" id="GO:0015171">
    <property type="term" value="F:amino acid transmembrane transporter activity"/>
    <property type="evidence" value="ECO:0007669"/>
    <property type="project" value="TreeGrafter"/>
</dbReference>
<dbReference type="Proteomes" id="UP000295416">
    <property type="component" value="Unassembled WGS sequence"/>
</dbReference>
<evidence type="ECO:0000313" key="7">
    <source>
        <dbReference type="EMBL" id="TCP29381.1"/>
    </source>
</evidence>
<keyword evidence="5 6" id="KW-0472">Membrane</keyword>
<evidence type="ECO:0000256" key="3">
    <source>
        <dbReference type="ARBA" id="ARBA00022692"/>
    </source>
</evidence>
<evidence type="ECO:0000256" key="2">
    <source>
        <dbReference type="ARBA" id="ARBA00022475"/>
    </source>
</evidence>
<evidence type="ECO:0000256" key="1">
    <source>
        <dbReference type="ARBA" id="ARBA00004651"/>
    </source>
</evidence>
<feature type="transmembrane region" description="Helical" evidence="6">
    <location>
        <begin position="41"/>
        <end position="64"/>
    </location>
</feature>
<comment type="subcellular location">
    <subcellularLocation>
        <location evidence="1">Cell membrane</location>
        <topology evidence="1">Multi-pass membrane protein</topology>
    </subcellularLocation>
</comment>
<sequence>MGHFYLFVLMSVLLILLPGPDNVIATKNTLTLGRKGGLKTTLGICSALLIHTLAAVVGLSAIIVKSAFLFSIFNPDYS</sequence>
<evidence type="ECO:0000256" key="4">
    <source>
        <dbReference type="ARBA" id="ARBA00022989"/>
    </source>
</evidence>
<keyword evidence="8" id="KW-1185">Reference proteome</keyword>
<keyword evidence="2" id="KW-1003">Cell membrane</keyword>
<protein>
    <submittedName>
        <fullName evidence="7">LysE type translocator</fullName>
    </submittedName>
</protein>
<dbReference type="PANTHER" id="PTHR30086:SF20">
    <property type="entry name" value="ARGININE EXPORTER PROTEIN ARGO-RELATED"/>
    <property type="match status" value="1"/>
</dbReference>
<dbReference type="EMBL" id="SLXK01000010">
    <property type="protein sequence ID" value="TCP29381.1"/>
    <property type="molecule type" value="Genomic_DNA"/>
</dbReference>
<accession>A0A4R2P5X8</accession>
<keyword evidence="4 6" id="KW-1133">Transmembrane helix</keyword>